<name>A0A815AZ38_ADIRI</name>
<reference evidence="1" key="1">
    <citation type="submission" date="2021-02" db="EMBL/GenBank/DDBJ databases">
        <authorList>
            <person name="Nowell W R."/>
        </authorList>
    </citation>
    <scope>NUCLEOTIDE SEQUENCE</scope>
</reference>
<keyword evidence="2" id="KW-1185">Reference proteome</keyword>
<comment type="caution">
    <text evidence="1">The sequence shown here is derived from an EMBL/GenBank/DDBJ whole genome shotgun (WGS) entry which is preliminary data.</text>
</comment>
<gene>
    <name evidence="1" type="ORF">XAT740_LOCUS26891</name>
</gene>
<dbReference type="EMBL" id="CAJNOR010002211">
    <property type="protein sequence ID" value="CAF1263201.1"/>
    <property type="molecule type" value="Genomic_DNA"/>
</dbReference>
<organism evidence="1 2">
    <name type="scientific">Adineta ricciae</name>
    <name type="common">Rotifer</name>
    <dbReference type="NCBI Taxonomy" id="249248"/>
    <lineage>
        <taxon>Eukaryota</taxon>
        <taxon>Metazoa</taxon>
        <taxon>Spiralia</taxon>
        <taxon>Gnathifera</taxon>
        <taxon>Rotifera</taxon>
        <taxon>Eurotatoria</taxon>
        <taxon>Bdelloidea</taxon>
        <taxon>Adinetida</taxon>
        <taxon>Adinetidae</taxon>
        <taxon>Adineta</taxon>
    </lineage>
</organism>
<proteinExistence type="predicted"/>
<protein>
    <submittedName>
        <fullName evidence="1">Uncharacterized protein</fullName>
    </submittedName>
</protein>
<dbReference type="AlphaFoldDB" id="A0A815AZ38"/>
<accession>A0A815AZ38</accession>
<dbReference type="Proteomes" id="UP000663828">
    <property type="component" value="Unassembled WGS sequence"/>
</dbReference>
<evidence type="ECO:0000313" key="2">
    <source>
        <dbReference type="Proteomes" id="UP000663828"/>
    </source>
</evidence>
<evidence type="ECO:0000313" key="1">
    <source>
        <dbReference type="EMBL" id="CAF1263201.1"/>
    </source>
</evidence>
<sequence>MTVTASNITTPSNCTKKNVDQLYCTIEIDFYDRDTGYLTVQSETAHQAFGYKEDFALLGLYIKSDGSYIYGVTYHCLTDGCNEPRFSKFLFESITIDHNSTAIVPLLYTTQPSVPLTCAKYTNFTNPDTCYSKEPAGDSCLRCLASIDGITNSMCAYCLKTTEIITNLLDDERAYFLKTRKTKCSESHLTKRKLNIFFIFRPDHNMTYSLEIRTKIVALVAKFESLTTAIRELQRQWSVDIPVRQTILSIYQKFLETDSVQDLARTGRL</sequence>